<comment type="caution">
    <text evidence="2">The sequence shown here is derived from an EMBL/GenBank/DDBJ whole genome shotgun (WGS) entry which is preliminary data.</text>
</comment>
<gene>
    <name evidence="2" type="ORF">FHX42_002272</name>
</gene>
<feature type="compositionally biased region" description="Basic and acidic residues" evidence="1">
    <location>
        <begin position="117"/>
        <end position="127"/>
    </location>
</feature>
<evidence type="ECO:0000313" key="2">
    <source>
        <dbReference type="EMBL" id="MBA8824925.1"/>
    </source>
</evidence>
<evidence type="ECO:0000256" key="1">
    <source>
        <dbReference type="SAM" id="MobiDB-lite"/>
    </source>
</evidence>
<dbReference type="EMBL" id="JACGWZ010000002">
    <property type="protein sequence ID" value="MBA8824925.1"/>
    <property type="molecule type" value="Genomic_DNA"/>
</dbReference>
<evidence type="ECO:0000313" key="3">
    <source>
        <dbReference type="Proteomes" id="UP000569329"/>
    </source>
</evidence>
<keyword evidence="3" id="KW-1185">Reference proteome</keyword>
<protein>
    <submittedName>
        <fullName evidence="2">Uncharacterized protein</fullName>
    </submittedName>
</protein>
<dbReference type="Proteomes" id="UP000569329">
    <property type="component" value="Unassembled WGS sequence"/>
</dbReference>
<dbReference type="AlphaFoldDB" id="A0A839DZT4"/>
<sequence length="136" mass="15420">MTERAESDRVIGTATDLDLLAAHLEALHELATDPDRTRDEGRVYDFSIRWGTLLAGRLERLEHYYLRDELPPEDRNRYEQLRTKLRESVPQLERLNLPHPTVALGDTGSGTVARTVSPDRRPGRRSDVSGTGSEEL</sequence>
<reference evidence="2 3" key="1">
    <citation type="submission" date="2020-07" db="EMBL/GenBank/DDBJ databases">
        <title>Sequencing the genomes of 1000 actinobacteria strains.</title>
        <authorList>
            <person name="Klenk H.-P."/>
        </authorList>
    </citation>
    <scope>NUCLEOTIDE SEQUENCE [LARGE SCALE GENOMIC DNA]</scope>
    <source>
        <strain evidence="2 3">DSM 45975</strain>
    </source>
</reference>
<dbReference type="RefSeq" id="WP_182544105.1">
    <property type="nucleotide sequence ID" value="NZ_JACGWZ010000002.1"/>
</dbReference>
<organism evidence="2 3">
    <name type="scientific">Halosaccharopolyspora lacisalsi</name>
    <dbReference type="NCBI Taxonomy" id="1000566"/>
    <lineage>
        <taxon>Bacteria</taxon>
        <taxon>Bacillati</taxon>
        <taxon>Actinomycetota</taxon>
        <taxon>Actinomycetes</taxon>
        <taxon>Pseudonocardiales</taxon>
        <taxon>Pseudonocardiaceae</taxon>
        <taxon>Halosaccharopolyspora</taxon>
    </lineage>
</organism>
<feature type="region of interest" description="Disordered" evidence="1">
    <location>
        <begin position="87"/>
        <end position="136"/>
    </location>
</feature>
<proteinExistence type="predicted"/>
<accession>A0A839DZT4</accession>
<name>A0A839DZT4_9PSEU</name>